<dbReference type="PANTHER" id="PTHR10272">
    <property type="entry name" value="PLATELET-ACTIVATING FACTOR ACETYLHYDROLASE"/>
    <property type="match status" value="1"/>
</dbReference>
<dbReference type="SUPFAM" id="SSF53474">
    <property type="entry name" value="alpha/beta-Hydrolases"/>
    <property type="match status" value="1"/>
</dbReference>
<dbReference type="Gene3D" id="3.40.50.1820">
    <property type="entry name" value="alpha/beta hydrolase"/>
    <property type="match status" value="1"/>
</dbReference>
<dbReference type="KEGG" id="sgv:B1H19_25405"/>
<dbReference type="EMBL" id="CP020569">
    <property type="protein sequence ID" value="ARF57063.1"/>
    <property type="molecule type" value="Genomic_DNA"/>
</dbReference>
<protein>
    <submittedName>
        <fullName evidence="5">Alpha/beta hydrolase</fullName>
    </submittedName>
</protein>
<keyword evidence="2" id="KW-0442">Lipid degradation</keyword>
<evidence type="ECO:0000256" key="4">
    <source>
        <dbReference type="SAM" id="SignalP"/>
    </source>
</evidence>
<reference evidence="5 6" key="1">
    <citation type="submission" date="2017-04" db="EMBL/GenBank/DDBJ databases">
        <title>Complete Genome Sequence of Streptomyces gilvosporeus F607, a Capable Producer of Natamycin.</title>
        <authorList>
            <person name="Zong G."/>
            <person name="Zhong C."/>
            <person name="Fu J."/>
            <person name="Qin R."/>
            <person name="Cao G."/>
        </authorList>
    </citation>
    <scope>NUCLEOTIDE SEQUENCE [LARGE SCALE GENOMIC DNA]</scope>
    <source>
        <strain evidence="5 6">F607</strain>
    </source>
</reference>
<evidence type="ECO:0000313" key="6">
    <source>
        <dbReference type="Proteomes" id="UP000192726"/>
    </source>
</evidence>
<keyword evidence="6" id="KW-1185">Reference proteome</keyword>
<dbReference type="InterPro" id="IPR029058">
    <property type="entry name" value="AB_hydrolase_fold"/>
</dbReference>
<feature type="signal peptide" evidence="4">
    <location>
        <begin position="1"/>
        <end position="30"/>
    </location>
</feature>
<keyword evidence="1 5" id="KW-0378">Hydrolase</keyword>
<dbReference type="RefSeq" id="WP_083107078.1">
    <property type="nucleotide sequence ID" value="NZ_CP020569.1"/>
</dbReference>
<dbReference type="Proteomes" id="UP000192726">
    <property type="component" value="Chromosome"/>
</dbReference>
<dbReference type="AlphaFoldDB" id="A0A1V0TVZ1"/>
<evidence type="ECO:0000256" key="1">
    <source>
        <dbReference type="ARBA" id="ARBA00022801"/>
    </source>
</evidence>
<organism evidence="5 6">
    <name type="scientific">Streptomyces gilvosporeus</name>
    <dbReference type="NCBI Taxonomy" id="553510"/>
    <lineage>
        <taxon>Bacteria</taxon>
        <taxon>Bacillati</taxon>
        <taxon>Actinomycetota</taxon>
        <taxon>Actinomycetes</taxon>
        <taxon>Kitasatosporales</taxon>
        <taxon>Streptomycetaceae</taxon>
        <taxon>Streptomyces</taxon>
    </lineage>
</organism>
<evidence type="ECO:0000256" key="3">
    <source>
        <dbReference type="ARBA" id="ARBA00023098"/>
    </source>
</evidence>
<dbReference type="STRING" id="553510.B1H19_25405"/>
<keyword evidence="4" id="KW-0732">Signal</keyword>
<name>A0A1V0TVZ1_9ACTN</name>
<proteinExistence type="predicted"/>
<dbReference type="GO" id="GO:0003847">
    <property type="term" value="F:1-alkyl-2-acetylglycerophosphocholine esterase activity"/>
    <property type="evidence" value="ECO:0007669"/>
    <property type="project" value="TreeGrafter"/>
</dbReference>
<evidence type="ECO:0000313" key="5">
    <source>
        <dbReference type="EMBL" id="ARF57063.1"/>
    </source>
</evidence>
<keyword evidence="3" id="KW-0443">Lipid metabolism</keyword>
<sequence length="410" mass="43488">MKSIRRSTAVLAALALALPLPLAAAGTALATPSATTAVAATSTPSSLHLKLPRPTGPYAIGRDTLHLVDTSRRDPWVPSAGARELMVSMFYPAHAGSGAATAPYMTTKEAQLLLEKQQQGKNFPPEVLSGTRTHAHTGARPLAGRHPLVVLSPGFSLNRATLTLLSEELTSRGYVVALVDHAYETFGTTFPGGRTLTCVACDTVEHAPSKEAAQKLMTKVAEGRAADVSFLLDALTGRHHTEGAAAARKYARLIDPHRIGMAGHSIGGNSAATAMAADRRIRAGVNMDGSFFAPVPRSGLNGRPFLMLGSKAGHSPASEDTTWPRDWRRLDGWKRWLTVADAGHFTFIDIPVLAAQAGIVDPSAPLPGKRSGEITRDYVGAFFDQQLRGIHRPLLDGPTAANPEVSFQNP</sequence>
<accession>A0A1V0TVZ1</accession>
<dbReference type="GO" id="GO:0016042">
    <property type="term" value="P:lipid catabolic process"/>
    <property type="evidence" value="ECO:0007669"/>
    <property type="project" value="UniProtKB-KW"/>
</dbReference>
<dbReference type="Pfam" id="PF03403">
    <property type="entry name" value="PAF-AH_p_II"/>
    <property type="match status" value="1"/>
</dbReference>
<gene>
    <name evidence="5" type="ORF">B1H19_25405</name>
</gene>
<feature type="chain" id="PRO_5038750275" evidence="4">
    <location>
        <begin position="31"/>
        <end position="410"/>
    </location>
</feature>
<evidence type="ECO:0000256" key="2">
    <source>
        <dbReference type="ARBA" id="ARBA00022963"/>
    </source>
</evidence>
<dbReference type="OrthoDB" id="569821at2"/>
<dbReference type="PANTHER" id="PTHR10272:SF0">
    <property type="entry name" value="PLATELET-ACTIVATING FACTOR ACETYLHYDROLASE"/>
    <property type="match status" value="1"/>
</dbReference>